<dbReference type="EMBL" id="KL198024">
    <property type="protein sequence ID" value="KDQ17440.1"/>
    <property type="molecule type" value="Genomic_DNA"/>
</dbReference>
<sequence>MDSANITTSELIAQSLRPVLQHLRNSVDVQPSSAVTPELELGVRDDDPEVAVLRLALEVIEAYIHKEIAAHHQYRNLRAPIHRLPTEIISLIFRFIEPDSFRSTFYIRERKSAPLNISGVSRQWRQVALSTPRIWSKIDMRSMSLAALFIERSKHAPLDVAVDQGTKMMALVLPHIDRWRAFHAMVPLHQEAPQPLVCAPKLEALSIICGSHQHSAEVEEFIHLLAGAASQLRTLALEGIYEPLQLQPHVFASLTDLRLARVSFRQDAQHCLFQILELSPCLEELTLDRIHINGGIHAHDVLASQVDLTHLKRLVLQSLPRFEIIWILTRAVLSASCRLAIRSSRSYSTGVENLSEILPGDLTNLHNVQSVRHLLLDVGSADKNEWSLKGWNAEGDTLLAINMEGSYSNRGGSGQMIFIGLPTALPLPLEILTIASYNSTKWSNAKFTRTISSFPTLKEIIFEGCDAKFIQTLASTPTKPPGLEKLTIKNGHISEEALVSLVLARAVFKTRSTSRVPLQRLEIIECPEMHISAATLSNLRKHLEIYWDGEGAAS</sequence>
<feature type="domain" description="F-box" evidence="1">
    <location>
        <begin position="78"/>
        <end position="138"/>
    </location>
</feature>
<reference evidence="3" key="1">
    <citation type="journal article" date="2014" name="Proc. Natl. Acad. Sci. U.S.A.">
        <title>Extensive sampling of basidiomycete genomes demonstrates inadequacy of the white-rot/brown-rot paradigm for wood decay fungi.</title>
        <authorList>
            <person name="Riley R."/>
            <person name="Salamov A.A."/>
            <person name="Brown D.W."/>
            <person name="Nagy L.G."/>
            <person name="Floudas D."/>
            <person name="Held B.W."/>
            <person name="Levasseur A."/>
            <person name="Lombard V."/>
            <person name="Morin E."/>
            <person name="Otillar R."/>
            <person name="Lindquist E.A."/>
            <person name="Sun H."/>
            <person name="LaButti K.M."/>
            <person name="Schmutz J."/>
            <person name="Jabbour D."/>
            <person name="Luo H."/>
            <person name="Baker S.E."/>
            <person name="Pisabarro A.G."/>
            <person name="Walton J.D."/>
            <person name="Blanchette R.A."/>
            <person name="Henrissat B."/>
            <person name="Martin F."/>
            <person name="Cullen D."/>
            <person name="Hibbett D.S."/>
            <person name="Grigoriev I.V."/>
        </authorList>
    </citation>
    <scope>NUCLEOTIDE SEQUENCE [LARGE SCALE GENOMIC DNA]</scope>
    <source>
        <strain evidence="3">FD-172 SS1</strain>
    </source>
</reference>
<keyword evidence="3" id="KW-1185">Reference proteome</keyword>
<name>A0A067MRV8_BOTB1</name>
<dbReference type="Gene3D" id="3.80.10.10">
    <property type="entry name" value="Ribonuclease Inhibitor"/>
    <property type="match status" value="1"/>
</dbReference>
<dbReference type="InterPro" id="IPR036047">
    <property type="entry name" value="F-box-like_dom_sf"/>
</dbReference>
<dbReference type="STRING" id="930990.A0A067MRV8"/>
<dbReference type="OrthoDB" id="3253362at2759"/>
<dbReference type="InterPro" id="IPR001810">
    <property type="entry name" value="F-box_dom"/>
</dbReference>
<organism evidence="2 3">
    <name type="scientific">Botryobasidium botryosum (strain FD-172 SS1)</name>
    <dbReference type="NCBI Taxonomy" id="930990"/>
    <lineage>
        <taxon>Eukaryota</taxon>
        <taxon>Fungi</taxon>
        <taxon>Dikarya</taxon>
        <taxon>Basidiomycota</taxon>
        <taxon>Agaricomycotina</taxon>
        <taxon>Agaricomycetes</taxon>
        <taxon>Cantharellales</taxon>
        <taxon>Botryobasidiaceae</taxon>
        <taxon>Botryobasidium</taxon>
    </lineage>
</organism>
<dbReference type="PROSITE" id="PS50181">
    <property type="entry name" value="FBOX"/>
    <property type="match status" value="1"/>
</dbReference>
<dbReference type="Pfam" id="PF12937">
    <property type="entry name" value="F-box-like"/>
    <property type="match status" value="1"/>
</dbReference>
<dbReference type="HOGENOM" id="CLU_024199_1_2_1"/>
<dbReference type="PANTHER" id="PTHR38926">
    <property type="entry name" value="F-BOX DOMAIN CONTAINING PROTEIN, EXPRESSED"/>
    <property type="match status" value="1"/>
</dbReference>
<dbReference type="InParanoid" id="A0A067MRV8"/>
<dbReference type="Proteomes" id="UP000027195">
    <property type="component" value="Unassembled WGS sequence"/>
</dbReference>
<dbReference type="InterPro" id="IPR032675">
    <property type="entry name" value="LRR_dom_sf"/>
</dbReference>
<evidence type="ECO:0000313" key="2">
    <source>
        <dbReference type="EMBL" id="KDQ17440.1"/>
    </source>
</evidence>
<dbReference type="AlphaFoldDB" id="A0A067MRV8"/>
<gene>
    <name evidence="2" type="ORF">BOTBODRAFT_144253</name>
</gene>
<evidence type="ECO:0000313" key="3">
    <source>
        <dbReference type="Proteomes" id="UP000027195"/>
    </source>
</evidence>
<dbReference type="PANTHER" id="PTHR38926:SF72">
    <property type="entry name" value="IM:7136021-RELATED"/>
    <property type="match status" value="1"/>
</dbReference>
<protein>
    <recommendedName>
        <fullName evidence="1">F-box domain-containing protein</fullName>
    </recommendedName>
</protein>
<evidence type="ECO:0000259" key="1">
    <source>
        <dbReference type="PROSITE" id="PS50181"/>
    </source>
</evidence>
<dbReference type="SUPFAM" id="SSF52047">
    <property type="entry name" value="RNI-like"/>
    <property type="match status" value="1"/>
</dbReference>
<dbReference type="SUPFAM" id="SSF81383">
    <property type="entry name" value="F-box domain"/>
    <property type="match status" value="1"/>
</dbReference>
<accession>A0A067MRV8</accession>
<dbReference type="Gene3D" id="1.20.1280.50">
    <property type="match status" value="1"/>
</dbReference>
<proteinExistence type="predicted"/>